<keyword evidence="12" id="KW-1185">Reference proteome</keyword>
<keyword evidence="4 11" id="KW-0812">Transmembrane</keyword>
<dbReference type="RefSeq" id="XP_006814659.1">
    <property type="nucleotide sequence ID" value="XM_006814596.1"/>
</dbReference>
<dbReference type="Proteomes" id="UP000694865">
    <property type="component" value="Unplaced"/>
</dbReference>
<evidence type="ECO:0000256" key="5">
    <source>
        <dbReference type="ARBA" id="ARBA00022824"/>
    </source>
</evidence>
<protein>
    <recommendedName>
        <fullName evidence="10">Essential for reactive oxygen species protein</fullName>
    </recommendedName>
</protein>
<proteinExistence type="inferred from homology"/>
<dbReference type="GeneID" id="102804324"/>
<evidence type="ECO:0000256" key="4">
    <source>
        <dbReference type="ARBA" id="ARBA00022692"/>
    </source>
</evidence>
<keyword evidence="9" id="KW-0143">Chaperone</keyword>
<evidence type="ECO:0000256" key="1">
    <source>
        <dbReference type="ARBA" id="ARBA00004389"/>
    </source>
</evidence>
<dbReference type="PANTHER" id="PTHR31837">
    <property type="entry name" value="CYTOCHROME B-245 CHAPERONE 1"/>
    <property type="match status" value="1"/>
</dbReference>
<keyword evidence="7 11" id="KW-1133">Transmembrane helix</keyword>
<evidence type="ECO:0000256" key="3">
    <source>
        <dbReference type="ARBA" id="ARBA00022588"/>
    </source>
</evidence>
<name>A0ABM0M3R8_SACKO</name>
<reference evidence="13" key="1">
    <citation type="submission" date="2025-08" db="UniProtKB">
        <authorList>
            <consortium name="RefSeq"/>
        </authorList>
    </citation>
    <scope>IDENTIFICATION</scope>
    <source>
        <tissue evidence="13">Testes</tissue>
    </source>
</reference>
<dbReference type="PANTHER" id="PTHR31837:SF3">
    <property type="entry name" value="CYTOCHROME B-245 CHAPERONE 1"/>
    <property type="match status" value="1"/>
</dbReference>
<comment type="subcellular location">
    <subcellularLocation>
        <location evidence="1">Endoplasmic reticulum membrane</location>
        <topology evidence="1">Single-pass membrane protein</topology>
    </subcellularLocation>
</comment>
<evidence type="ECO:0000313" key="12">
    <source>
        <dbReference type="Proteomes" id="UP000694865"/>
    </source>
</evidence>
<evidence type="ECO:0000256" key="2">
    <source>
        <dbReference type="ARBA" id="ARBA00009907"/>
    </source>
</evidence>
<evidence type="ECO:0000313" key="13">
    <source>
        <dbReference type="RefSeq" id="XP_006814659.1"/>
    </source>
</evidence>
<comment type="similarity">
    <text evidence="2">Belongs to the CYBC1 family.</text>
</comment>
<evidence type="ECO:0000256" key="7">
    <source>
        <dbReference type="ARBA" id="ARBA00022989"/>
    </source>
</evidence>
<keyword evidence="3" id="KW-0399">Innate immunity</keyword>
<dbReference type="Pfam" id="PF15169">
    <property type="entry name" value="Cybc1_Eros"/>
    <property type="match status" value="1"/>
</dbReference>
<dbReference type="InterPro" id="IPR027846">
    <property type="entry name" value="Cybc1"/>
</dbReference>
<evidence type="ECO:0000256" key="11">
    <source>
        <dbReference type="SAM" id="Phobius"/>
    </source>
</evidence>
<keyword evidence="6" id="KW-0391">Immunity</keyword>
<feature type="transmembrane region" description="Helical" evidence="11">
    <location>
        <begin position="46"/>
        <end position="64"/>
    </location>
</feature>
<sequence>MTYMKIAKKSDRILHLSREPGIRAWSMFVGVISIGIGAVYFSLDNIVWTSVCILGSFIIAMSCLDDWEECIFNKGTKEVRMKTFNLMQKLVLPAGKQRQVVANLSDIIAVRVQEEDIKYAGKGHYVVLVFGTGFVIPIAERCTIGDKNEHEALCREIKLFLNLNEKMTTDDLGYEDDISSSDSDYDTERNGTIEHVAETNH</sequence>
<feature type="transmembrane region" description="Helical" evidence="11">
    <location>
        <begin position="21"/>
        <end position="40"/>
    </location>
</feature>
<evidence type="ECO:0000256" key="9">
    <source>
        <dbReference type="ARBA" id="ARBA00023186"/>
    </source>
</evidence>
<evidence type="ECO:0000256" key="6">
    <source>
        <dbReference type="ARBA" id="ARBA00022859"/>
    </source>
</evidence>
<keyword evidence="5" id="KW-0256">Endoplasmic reticulum</keyword>
<accession>A0ABM0M3R8</accession>
<evidence type="ECO:0000256" key="10">
    <source>
        <dbReference type="ARBA" id="ARBA00030424"/>
    </source>
</evidence>
<evidence type="ECO:0000256" key="8">
    <source>
        <dbReference type="ARBA" id="ARBA00023136"/>
    </source>
</evidence>
<keyword evidence="8 11" id="KW-0472">Membrane</keyword>
<organism evidence="12 13">
    <name type="scientific">Saccoglossus kowalevskii</name>
    <name type="common">Acorn worm</name>
    <dbReference type="NCBI Taxonomy" id="10224"/>
    <lineage>
        <taxon>Eukaryota</taxon>
        <taxon>Metazoa</taxon>
        <taxon>Hemichordata</taxon>
        <taxon>Enteropneusta</taxon>
        <taxon>Harrimaniidae</taxon>
        <taxon>Saccoglossus</taxon>
    </lineage>
</organism>
<gene>
    <name evidence="13" type="primary">LOC102804324</name>
</gene>